<evidence type="ECO:0000313" key="1">
    <source>
        <dbReference type="EMBL" id="EKG21538.1"/>
    </source>
</evidence>
<gene>
    <name evidence="1" type="ORF">MPH_01132</name>
</gene>
<dbReference type="VEuPathDB" id="FungiDB:MPH_01132"/>
<dbReference type="InParanoid" id="K2S3R9"/>
<dbReference type="Proteomes" id="UP000007129">
    <property type="component" value="Unassembled WGS sequence"/>
</dbReference>
<dbReference type="EMBL" id="AHHD01000047">
    <property type="protein sequence ID" value="EKG21538.1"/>
    <property type="molecule type" value="Genomic_DNA"/>
</dbReference>
<dbReference type="HOGENOM" id="CLU_1310347_0_0_1"/>
<sequence length="210" mass="23026">MSSSVSPIPRGSRCGSAFAVLKRAISFAPKELAQDRRVHLAEAPHLVADPTTSSRTTIVAPSRCGVTACRRTAMPEATAPFAASAKLSLAISLPAKSAPDPVWLSRRLRPFDVRERSPFGRYATPTSRWVYKFPPQLLCVDGMNTSTQKMKVHMSVAVREFADTFHHLEQGQPGGGCGRNRQNMDKADPRTVMRKPMLIRAAPLGHICNY</sequence>
<dbReference type="AlphaFoldDB" id="K2S3R9"/>
<reference evidence="1 2" key="1">
    <citation type="journal article" date="2012" name="BMC Genomics">
        <title>Tools to kill: Genome of one of the most destructive plant pathogenic fungi Macrophomina phaseolina.</title>
        <authorList>
            <person name="Islam M.S."/>
            <person name="Haque M.S."/>
            <person name="Islam M.M."/>
            <person name="Emdad E.M."/>
            <person name="Halim A."/>
            <person name="Hossen Q.M.M."/>
            <person name="Hossain M.Z."/>
            <person name="Ahmed B."/>
            <person name="Rahim S."/>
            <person name="Rahman M.S."/>
            <person name="Alam M.M."/>
            <person name="Hou S."/>
            <person name="Wan X."/>
            <person name="Saito J.A."/>
            <person name="Alam M."/>
        </authorList>
    </citation>
    <scope>NUCLEOTIDE SEQUENCE [LARGE SCALE GENOMIC DNA]</scope>
    <source>
        <strain evidence="1 2">MS6</strain>
    </source>
</reference>
<proteinExistence type="predicted"/>
<organism evidence="1 2">
    <name type="scientific">Macrophomina phaseolina (strain MS6)</name>
    <name type="common">Charcoal rot fungus</name>
    <dbReference type="NCBI Taxonomy" id="1126212"/>
    <lineage>
        <taxon>Eukaryota</taxon>
        <taxon>Fungi</taxon>
        <taxon>Dikarya</taxon>
        <taxon>Ascomycota</taxon>
        <taxon>Pezizomycotina</taxon>
        <taxon>Dothideomycetes</taxon>
        <taxon>Dothideomycetes incertae sedis</taxon>
        <taxon>Botryosphaeriales</taxon>
        <taxon>Botryosphaeriaceae</taxon>
        <taxon>Macrophomina</taxon>
    </lineage>
</organism>
<accession>K2S3R9</accession>
<comment type="caution">
    <text evidence="1">The sequence shown here is derived from an EMBL/GenBank/DDBJ whole genome shotgun (WGS) entry which is preliminary data.</text>
</comment>
<protein>
    <submittedName>
        <fullName evidence="1">Uncharacterized protein</fullName>
    </submittedName>
</protein>
<name>K2S3R9_MACPH</name>
<evidence type="ECO:0000313" key="2">
    <source>
        <dbReference type="Proteomes" id="UP000007129"/>
    </source>
</evidence>